<evidence type="ECO:0000313" key="6">
    <source>
        <dbReference type="Proteomes" id="UP000267821"/>
    </source>
</evidence>
<dbReference type="SUPFAM" id="SSF55681">
    <property type="entry name" value="Class II aaRS and biotin synthetases"/>
    <property type="match status" value="1"/>
</dbReference>
<dbReference type="Gene3D" id="3.30.930.10">
    <property type="entry name" value="Bira Bifunctional Protein, Domain 2"/>
    <property type="match status" value="2"/>
</dbReference>
<dbReference type="GO" id="GO:0005829">
    <property type="term" value="C:cytosol"/>
    <property type="evidence" value="ECO:0007669"/>
    <property type="project" value="TreeGrafter"/>
</dbReference>
<evidence type="ECO:0000256" key="3">
    <source>
        <dbReference type="ARBA" id="ARBA00022840"/>
    </source>
</evidence>
<keyword evidence="1" id="KW-0436">Ligase</keyword>
<sequence>MMNAIAGGATAKPSITHHNELDINLFMRVAPEFYLKMLVVGGLDRVYEIGRQFRNEGGMVKYITGGYKTEYTTQHSEVYEVNWEKPWRRVDMIPELEKFTGTQVFVCKKEIANAYTELNDPFDQRLRFEEQANQKAQGDDEAQLIDENFCTSLGFGLSPNEGWGMGIDRVVMFLTNHYTIKELLTLHSTFHYYRLYRMGLILSAQYCIHEGEEPKKLAAEVVGIEPMPVESIGELQHKG</sequence>
<dbReference type="EMBL" id="ML121609">
    <property type="protein sequence ID" value="RPB18794.1"/>
    <property type="molecule type" value="Genomic_DNA"/>
</dbReference>
<dbReference type="PROSITE" id="PS50862">
    <property type="entry name" value="AA_TRNA_LIGASE_II"/>
    <property type="match status" value="1"/>
</dbReference>
<dbReference type="InterPro" id="IPR004364">
    <property type="entry name" value="Aa-tRNA-synt_II"/>
</dbReference>
<proteinExistence type="predicted"/>
<feature type="domain" description="Aminoacyl-transfer RNA synthetases class-II family profile" evidence="4">
    <location>
        <begin position="15"/>
        <end position="226"/>
    </location>
</feature>
<dbReference type="OrthoDB" id="21243at2759"/>
<dbReference type="PANTHER" id="PTHR42918">
    <property type="entry name" value="LYSYL-TRNA SYNTHETASE"/>
    <property type="match status" value="1"/>
</dbReference>
<keyword evidence="6" id="KW-1185">Reference proteome</keyword>
<keyword evidence="3" id="KW-0067">ATP-binding</keyword>
<dbReference type="InterPro" id="IPR045864">
    <property type="entry name" value="aa-tRNA-synth_II/BPL/LPL"/>
</dbReference>
<dbReference type="Proteomes" id="UP000267821">
    <property type="component" value="Unassembled WGS sequence"/>
</dbReference>
<evidence type="ECO:0000313" key="5">
    <source>
        <dbReference type="EMBL" id="RPB18794.1"/>
    </source>
</evidence>
<gene>
    <name evidence="5" type="ORF">L211DRAFT_900310</name>
</gene>
<dbReference type="STRING" id="1051890.A0A3N4L7B7"/>
<reference evidence="5 6" key="1">
    <citation type="journal article" date="2018" name="Nat. Ecol. Evol.">
        <title>Pezizomycetes genomes reveal the molecular basis of ectomycorrhizal truffle lifestyle.</title>
        <authorList>
            <person name="Murat C."/>
            <person name="Payen T."/>
            <person name="Noel B."/>
            <person name="Kuo A."/>
            <person name="Morin E."/>
            <person name="Chen J."/>
            <person name="Kohler A."/>
            <person name="Krizsan K."/>
            <person name="Balestrini R."/>
            <person name="Da Silva C."/>
            <person name="Montanini B."/>
            <person name="Hainaut M."/>
            <person name="Levati E."/>
            <person name="Barry K.W."/>
            <person name="Belfiori B."/>
            <person name="Cichocki N."/>
            <person name="Clum A."/>
            <person name="Dockter R.B."/>
            <person name="Fauchery L."/>
            <person name="Guy J."/>
            <person name="Iotti M."/>
            <person name="Le Tacon F."/>
            <person name="Lindquist E.A."/>
            <person name="Lipzen A."/>
            <person name="Malagnac F."/>
            <person name="Mello A."/>
            <person name="Molinier V."/>
            <person name="Miyauchi S."/>
            <person name="Poulain J."/>
            <person name="Riccioni C."/>
            <person name="Rubini A."/>
            <person name="Sitrit Y."/>
            <person name="Splivallo R."/>
            <person name="Traeger S."/>
            <person name="Wang M."/>
            <person name="Zifcakova L."/>
            <person name="Wipf D."/>
            <person name="Zambonelli A."/>
            <person name="Paolocci F."/>
            <person name="Nowrousian M."/>
            <person name="Ottonello S."/>
            <person name="Baldrian P."/>
            <person name="Spatafora J.W."/>
            <person name="Henrissat B."/>
            <person name="Nagy L.G."/>
            <person name="Aury J.M."/>
            <person name="Wincker P."/>
            <person name="Grigoriev I.V."/>
            <person name="Bonfante P."/>
            <person name="Martin F.M."/>
        </authorList>
    </citation>
    <scope>NUCLEOTIDE SEQUENCE [LARGE SCALE GENOMIC DNA]</scope>
    <source>
        <strain evidence="5 6">ATCC MYA-4762</strain>
    </source>
</reference>
<evidence type="ECO:0000256" key="1">
    <source>
        <dbReference type="ARBA" id="ARBA00022598"/>
    </source>
</evidence>
<dbReference type="InParanoid" id="A0A3N4L7B7"/>
<dbReference type="GO" id="GO:0000049">
    <property type="term" value="F:tRNA binding"/>
    <property type="evidence" value="ECO:0007669"/>
    <property type="project" value="TreeGrafter"/>
</dbReference>
<dbReference type="PANTHER" id="PTHR42918:SF9">
    <property type="entry name" value="LYSINE--TRNA LIGASE"/>
    <property type="match status" value="1"/>
</dbReference>
<protein>
    <submittedName>
        <fullName evidence="5">Class II aaRS and biotin synthetase</fullName>
    </submittedName>
</protein>
<dbReference type="Pfam" id="PF00152">
    <property type="entry name" value="tRNA-synt_2"/>
    <property type="match status" value="2"/>
</dbReference>
<evidence type="ECO:0000256" key="2">
    <source>
        <dbReference type="ARBA" id="ARBA00022741"/>
    </source>
</evidence>
<name>A0A3N4L7B7_9PEZI</name>
<dbReference type="PRINTS" id="PR00982">
    <property type="entry name" value="TRNASYNTHLYS"/>
</dbReference>
<dbReference type="GO" id="GO:0004824">
    <property type="term" value="F:lysine-tRNA ligase activity"/>
    <property type="evidence" value="ECO:0007669"/>
    <property type="project" value="InterPro"/>
</dbReference>
<dbReference type="GO" id="GO:0006430">
    <property type="term" value="P:lysyl-tRNA aminoacylation"/>
    <property type="evidence" value="ECO:0007669"/>
    <property type="project" value="InterPro"/>
</dbReference>
<accession>A0A3N4L7B7</accession>
<dbReference type="AlphaFoldDB" id="A0A3N4L7B7"/>
<keyword evidence="2" id="KW-0547">Nucleotide-binding</keyword>
<dbReference type="InterPro" id="IPR018149">
    <property type="entry name" value="Lys-tRNA-synth_II_C"/>
</dbReference>
<organism evidence="5 6">
    <name type="scientific">Terfezia boudieri ATCC MYA-4762</name>
    <dbReference type="NCBI Taxonomy" id="1051890"/>
    <lineage>
        <taxon>Eukaryota</taxon>
        <taxon>Fungi</taxon>
        <taxon>Dikarya</taxon>
        <taxon>Ascomycota</taxon>
        <taxon>Pezizomycotina</taxon>
        <taxon>Pezizomycetes</taxon>
        <taxon>Pezizales</taxon>
        <taxon>Pezizaceae</taxon>
        <taxon>Terfezia</taxon>
    </lineage>
</organism>
<dbReference type="InterPro" id="IPR006195">
    <property type="entry name" value="aa-tRNA-synth_II"/>
</dbReference>
<dbReference type="GO" id="GO:0005524">
    <property type="term" value="F:ATP binding"/>
    <property type="evidence" value="ECO:0007669"/>
    <property type="project" value="UniProtKB-KW"/>
</dbReference>
<evidence type="ECO:0000259" key="4">
    <source>
        <dbReference type="PROSITE" id="PS50862"/>
    </source>
</evidence>